<name>A0A540R9B2_9CORY</name>
<dbReference type="RefSeq" id="WP_141628663.1">
    <property type="nucleotide sequence ID" value="NZ_JADPQA010000001.1"/>
</dbReference>
<dbReference type="GeneID" id="79853908"/>
<proteinExistence type="predicted"/>
<accession>A0A540R9B2</accession>
<dbReference type="STRING" id="1686286.GCA_900092335_00197"/>
<comment type="caution">
    <text evidence="1">The sequence shown here is derived from an EMBL/GenBank/DDBJ whole genome shotgun (WGS) entry which is preliminary data.</text>
</comment>
<keyword evidence="2" id="KW-1185">Reference proteome</keyword>
<dbReference type="AlphaFoldDB" id="A0A540R9B2"/>
<organism evidence="1 2">
    <name type="scientific">Corynebacterium phoceense</name>
    <dbReference type="NCBI Taxonomy" id="1686286"/>
    <lineage>
        <taxon>Bacteria</taxon>
        <taxon>Bacillati</taxon>
        <taxon>Actinomycetota</taxon>
        <taxon>Actinomycetes</taxon>
        <taxon>Mycobacteriales</taxon>
        <taxon>Corynebacteriaceae</taxon>
        <taxon>Corynebacterium</taxon>
    </lineage>
</organism>
<evidence type="ECO:0000313" key="2">
    <source>
        <dbReference type="Proteomes" id="UP000318080"/>
    </source>
</evidence>
<sequence length="83" mass="8986">MIYFTDNAPQHLSTLRSHHFTPHFPTTGGPHTSRALATVAARWSSAISQAETARGAHLDALERLLTDIRVGDEALAARLGDLP</sequence>
<dbReference type="Proteomes" id="UP000318080">
    <property type="component" value="Unassembled WGS sequence"/>
</dbReference>
<dbReference type="EMBL" id="VHIR01000004">
    <property type="protein sequence ID" value="TQE43964.1"/>
    <property type="molecule type" value="Genomic_DNA"/>
</dbReference>
<gene>
    <name evidence="1" type="ORF">EJK80_03830</name>
</gene>
<reference evidence="1 2" key="1">
    <citation type="submission" date="2019-06" db="EMBL/GenBank/DDBJ databases">
        <title>Draft genome of C. phoceense Strain 272.</title>
        <authorList>
            <person name="Pacheco L.G.C."/>
            <person name="Barberis C.M."/>
            <person name="Almuzara M.N."/>
            <person name="Traglia G.M."/>
            <person name="Santos C.S."/>
            <person name="Rocha D.J.P.G."/>
            <person name="Aguiar E.R.G.R."/>
            <person name="Vay C.A."/>
        </authorList>
    </citation>
    <scope>NUCLEOTIDE SEQUENCE [LARGE SCALE GENOMIC DNA]</scope>
    <source>
        <strain evidence="1 2">272</strain>
    </source>
</reference>
<protein>
    <submittedName>
        <fullName evidence="1">Uncharacterized protein</fullName>
    </submittedName>
</protein>
<evidence type="ECO:0000313" key="1">
    <source>
        <dbReference type="EMBL" id="TQE43964.1"/>
    </source>
</evidence>